<dbReference type="CDD" id="cd00742">
    <property type="entry name" value="FABP"/>
    <property type="match status" value="1"/>
</dbReference>
<protein>
    <submittedName>
        <fullName evidence="7">t-SNARE coiled-coil homology domain-containing protein</fullName>
    </submittedName>
</protein>
<keyword evidence="4" id="KW-0532">Neurotransmitter transport</keyword>
<reference evidence="7" key="1">
    <citation type="submission" date="2022-11" db="UniProtKB">
        <authorList>
            <consortium name="WormBaseParasite"/>
        </authorList>
    </citation>
    <scope>IDENTIFICATION</scope>
</reference>
<dbReference type="GO" id="GO:0006906">
    <property type="term" value="P:vesicle fusion"/>
    <property type="evidence" value="ECO:0007669"/>
    <property type="project" value="TreeGrafter"/>
</dbReference>
<dbReference type="GO" id="GO:0000149">
    <property type="term" value="F:SNARE binding"/>
    <property type="evidence" value="ECO:0007669"/>
    <property type="project" value="TreeGrafter"/>
</dbReference>
<dbReference type="GO" id="GO:0048278">
    <property type="term" value="P:vesicle docking"/>
    <property type="evidence" value="ECO:0007669"/>
    <property type="project" value="TreeGrafter"/>
</dbReference>
<dbReference type="GO" id="GO:0005886">
    <property type="term" value="C:plasma membrane"/>
    <property type="evidence" value="ECO:0007669"/>
    <property type="project" value="TreeGrafter"/>
</dbReference>
<dbReference type="GO" id="GO:0005484">
    <property type="term" value="F:SNAP receptor activity"/>
    <property type="evidence" value="ECO:0007669"/>
    <property type="project" value="InterPro"/>
</dbReference>
<dbReference type="WBParaSite" id="ACRNAN_scaffold1434.g23697.t1">
    <property type="protein sequence ID" value="ACRNAN_scaffold1434.g23697.t1"/>
    <property type="gene ID" value="ACRNAN_scaffold1434.g23697"/>
</dbReference>
<dbReference type="Gene3D" id="2.40.128.20">
    <property type="match status" value="1"/>
</dbReference>
<dbReference type="GO" id="GO:0012505">
    <property type="term" value="C:endomembrane system"/>
    <property type="evidence" value="ECO:0007669"/>
    <property type="project" value="TreeGrafter"/>
</dbReference>
<feature type="domain" description="T-SNARE coiled-coil homology" evidence="5">
    <location>
        <begin position="34"/>
        <end position="96"/>
    </location>
</feature>
<accession>A0A914CT57</accession>
<dbReference type="CDD" id="cd15848">
    <property type="entry name" value="SNARE_syntaxin1-like"/>
    <property type="match status" value="1"/>
</dbReference>
<proteinExistence type="inferred from homology"/>
<dbReference type="InterPro" id="IPR045242">
    <property type="entry name" value="Syntaxin"/>
</dbReference>
<organism evidence="6 7">
    <name type="scientific">Acrobeloides nanus</name>
    <dbReference type="NCBI Taxonomy" id="290746"/>
    <lineage>
        <taxon>Eukaryota</taxon>
        <taxon>Metazoa</taxon>
        <taxon>Ecdysozoa</taxon>
        <taxon>Nematoda</taxon>
        <taxon>Chromadorea</taxon>
        <taxon>Rhabditida</taxon>
        <taxon>Tylenchina</taxon>
        <taxon>Cephalobomorpha</taxon>
        <taxon>Cephaloboidea</taxon>
        <taxon>Cephalobidae</taxon>
        <taxon>Acrobeloides</taxon>
    </lineage>
</organism>
<evidence type="ECO:0000313" key="6">
    <source>
        <dbReference type="Proteomes" id="UP000887540"/>
    </source>
</evidence>
<evidence type="ECO:0000259" key="5">
    <source>
        <dbReference type="PROSITE" id="PS50192"/>
    </source>
</evidence>
<dbReference type="InterPro" id="IPR012674">
    <property type="entry name" value="Calycin"/>
</dbReference>
<dbReference type="PANTHER" id="PTHR19957:SF307">
    <property type="entry name" value="PROTEIN SSO1-RELATED"/>
    <property type="match status" value="1"/>
</dbReference>
<sequence>MNREINYLVESNEAYFEIKKNQILNAERDKKVIFEDVKSRHEDILNLEESIRELHEISQDISMLVESQGEILNDIEANVNSAKNYADRASQHVVYATKRAMDRNIKMAIIPDFFLNTKWIFEKAENTEEILEAAGVPWLIRKLIKGKMESGYFHLTQNGDGYKLESHGSKGNLLYNFKLNEEFEAVGFDGRKHNIKFAIEGEDLVEIHEHLEGPRKGEKDDRFIYRFEHGILICLNSKKNKKGETVTWKKYFKKAT</sequence>
<dbReference type="GO" id="GO:0006886">
    <property type="term" value="P:intracellular protein transport"/>
    <property type="evidence" value="ECO:0007669"/>
    <property type="project" value="InterPro"/>
</dbReference>
<dbReference type="PROSITE" id="PS00914">
    <property type="entry name" value="SYNTAXIN"/>
    <property type="match status" value="1"/>
</dbReference>
<dbReference type="Gene3D" id="1.20.5.110">
    <property type="match status" value="1"/>
</dbReference>
<comment type="subcellular location">
    <subcellularLocation>
        <location evidence="1">Membrane</location>
        <topology evidence="1">Single-pass type IV membrane protein</topology>
    </subcellularLocation>
</comment>
<dbReference type="PANTHER" id="PTHR19957">
    <property type="entry name" value="SYNTAXIN"/>
    <property type="match status" value="1"/>
</dbReference>
<dbReference type="AlphaFoldDB" id="A0A914CT57"/>
<evidence type="ECO:0000256" key="1">
    <source>
        <dbReference type="ARBA" id="ARBA00004211"/>
    </source>
</evidence>
<evidence type="ECO:0000313" key="7">
    <source>
        <dbReference type="WBParaSite" id="ACRNAN_scaffold1434.g23697.t1"/>
    </source>
</evidence>
<keyword evidence="6" id="KW-1185">Reference proteome</keyword>
<keyword evidence="3" id="KW-0813">Transport</keyword>
<name>A0A914CT57_9BILA</name>
<dbReference type="Proteomes" id="UP000887540">
    <property type="component" value="Unplaced"/>
</dbReference>
<dbReference type="SMART" id="SM00397">
    <property type="entry name" value="t_SNARE"/>
    <property type="match status" value="1"/>
</dbReference>
<dbReference type="InterPro" id="IPR006012">
    <property type="entry name" value="Syntaxin/epimorphin_CS"/>
</dbReference>
<evidence type="ECO:0000256" key="2">
    <source>
        <dbReference type="ARBA" id="ARBA00009063"/>
    </source>
</evidence>
<dbReference type="InterPro" id="IPR000727">
    <property type="entry name" value="T_SNARE_dom"/>
</dbReference>
<dbReference type="SUPFAM" id="SSF58038">
    <property type="entry name" value="SNARE fusion complex"/>
    <property type="match status" value="1"/>
</dbReference>
<evidence type="ECO:0000256" key="3">
    <source>
        <dbReference type="ARBA" id="ARBA00022448"/>
    </source>
</evidence>
<comment type="similarity">
    <text evidence="2">Belongs to the syntaxin family.</text>
</comment>
<dbReference type="SUPFAM" id="SSF50814">
    <property type="entry name" value="Lipocalins"/>
    <property type="match status" value="1"/>
</dbReference>
<dbReference type="PROSITE" id="PS50192">
    <property type="entry name" value="T_SNARE"/>
    <property type="match status" value="1"/>
</dbReference>
<dbReference type="GO" id="GO:0006887">
    <property type="term" value="P:exocytosis"/>
    <property type="evidence" value="ECO:0007669"/>
    <property type="project" value="TreeGrafter"/>
</dbReference>
<dbReference type="GO" id="GO:0031201">
    <property type="term" value="C:SNARE complex"/>
    <property type="evidence" value="ECO:0007669"/>
    <property type="project" value="TreeGrafter"/>
</dbReference>
<evidence type="ECO:0000256" key="4">
    <source>
        <dbReference type="ARBA" id="ARBA00022775"/>
    </source>
</evidence>
<dbReference type="GO" id="GO:0006836">
    <property type="term" value="P:neurotransmitter transport"/>
    <property type="evidence" value="ECO:0007669"/>
    <property type="project" value="UniProtKB-KW"/>
</dbReference>